<dbReference type="SUPFAM" id="SSF52540">
    <property type="entry name" value="P-loop containing nucleoside triphosphate hydrolases"/>
    <property type="match status" value="1"/>
</dbReference>
<dbReference type="InterPro" id="IPR017871">
    <property type="entry name" value="ABC_transporter-like_CS"/>
</dbReference>
<dbReference type="NCBIfam" id="TIGR02868">
    <property type="entry name" value="CydC"/>
    <property type="match status" value="1"/>
</dbReference>
<dbReference type="OrthoDB" id="5288404at2"/>
<feature type="transmembrane region" description="Helical" evidence="8">
    <location>
        <begin position="162"/>
        <end position="181"/>
    </location>
</feature>
<dbReference type="InterPro" id="IPR027417">
    <property type="entry name" value="P-loop_NTPase"/>
</dbReference>
<dbReference type="GO" id="GO:0045454">
    <property type="term" value="P:cell redox homeostasis"/>
    <property type="evidence" value="ECO:0007669"/>
    <property type="project" value="InterPro"/>
</dbReference>
<keyword evidence="4" id="KW-0547">Nucleotide-binding</keyword>
<feature type="transmembrane region" description="Helical" evidence="8">
    <location>
        <begin position="277"/>
        <end position="296"/>
    </location>
</feature>
<name>A0A1G7UZ82_9HYPH</name>
<dbReference type="PROSITE" id="PS50893">
    <property type="entry name" value="ABC_TRANSPORTER_2"/>
    <property type="match status" value="1"/>
</dbReference>
<feature type="transmembrane region" description="Helical" evidence="8">
    <location>
        <begin position="240"/>
        <end position="265"/>
    </location>
</feature>
<keyword evidence="6 8" id="KW-1133">Transmembrane helix</keyword>
<evidence type="ECO:0000259" key="9">
    <source>
        <dbReference type="PROSITE" id="PS50893"/>
    </source>
</evidence>
<evidence type="ECO:0000256" key="6">
    <source>
        <dbReference type="ARBA" id="ARBA00022989"/>
    </source>
</evidence>
<dbReference type="PANTHER" id="PTHR43394">
    <property type="entry name" value="ATP-DEPENDENT PERMEASE MDL1, MITOCHONDRIAL"/>
    <property type="match status" value="1"/>
</dbReference>
<keyword evidence="3 8" id="KW-0812">Transmembrane</keyword>
<dbReference type="AlphaFoldDB" id="A0A1G7UZ82"/>
<evidence type="ECO:0000256" key="1">
    <source>
        <dbReference type="ARBA" id="ARBA00004651"/>
    </source>
</evidence>
<feature type="domain" description="ABC transmembrane type-1" evidence="10">
    <location>
        <begin position="24"/>
        <end position="304"/>
    </location>
</feature>
<reference evidence="11 12" key="1">
    <citation type="submission" date="2016-10" db="EMBL/GenBank/DDBJ databases">
        <authorList>
            <person name="de Groot N.N."/>
        </authorList>
    </citation>
    <scope>NUCLEOTIDE SEQUENCE [LARGE SCALE GENOMIC DNA]</scope>
    <source>
        <strain evidence="11 12">CGMCC 1.10267</strain>
    </source>
</reference>
<dbReference type="GO" id="GO:0015421">
    <property type="term" value="F:ABC-type oligopeptide transporter activity"/>
    <property type="evidence" value="ECO:0007669"/>
    <property type="project" value="TreeGrafter"/>
</dbReference>
<dbReference type="InterPro" id="IPR039421">
    <property type="entry name" value="Type_1_exporter"/>
</dbReference>
<dbReference type="InterPro" id="IPR011527">
    <property type="entry name" value="ABC1_TM_dom"/>
</dbReference>
<comment type="similarity">
    <text evidence="2">Belongs to the ABC transporter superfamily.</text>
</comment>
<dbReference type="InterPro" id="IPR003593">
    <property type="entry name" value="AAA+_ATPase"/>
</dbReference>
<accession>A0A1G7UZ82</accession>
<keyword evidence="12" id="KW-1185">Reference proteome</keyword>
<evidence type="ECO:0000313" key="12">
    <source>
        <dbReference type="Proteomes" id="UP000199495"/>
    </source>
</evidence>
<dbReference type="GO" id="GO:0016887">
    <property type="term" value="F:ATP hydrolysis activity"/>
    <property type="evidence" value="ECO:0007669"/>
    <property type="project" value="InterPro"/>
</dbReference>
<dbReference type="Pfam" id="PF00005">
    <property type="entry name" value="ABC_tran"/>
    <property type="match status" value="1"/>
</dbReference>
<dbReference type="Proteomes" id="UP000199495">
    <property type="component" value="Unassembled WGS sequence"/>
</dbReference>
<evidence type="ECO:0000256" key="8">
    <source>
        <dbReference type="SAM" id="Phobius"/>
    </source>
</evidence>
<feature type="domain" description="ABC transporter" evidence="9">
    <location>
        <begin position="337"/>
        <end position="554"/>
    </location>
</feature>
<dbReference type="PROSITE" id="PS00211">
    <property type="entry name" value="ABC_TRANSPORTER_1"/>
    <property type="match status" value="1"/>
</dbReference>
<dbReference type="PANTHER" id="PTHR43394:SF1">
    <property type="entry name" value="ATP-BINDING CASSETTE SUB-FAMILY B MEMBER 10, MITOCHONDRIAL"/>
    <property type="match status" value="1"/>
</dbReference>
<protein>
    <submittedName>
        <fullName evidence="11">ATP-binding cassette, subfamily C, CydC</fullName>
    </submittedName>
</protein>
<dbReference type="InterPro" id="IPR014223">
    <property type="entry name" value="ABC_CydC/D"/>
</dbReference>
<dbReference type="SUPFAM" id="SSF90123">
    <property type="entry name" value="ABC transporter transmembrane region"/>
    <property type="match status" value="1"/>
</dbReference>
<sequence>MKALLFFAPLLRPHVARFAGTLVLALVTLAAGTALLGVSGWFLTATALTALGVSFNLFAPSAAVRGFSFIRILSRYFEKLVGHNATLRLLSDLRRWLFGALFPRLPLANRSMRHGDLVTRLTADVDALDTVFLLAIGPFIAAIVLGGGVSAVLFTLLPAAGWIYLAAIIVAVVVVPMVLLFTTRQNGKALVEAAATLRANVLDAVIGQDDIVAFGQQDWTSRRFARATAALGSQKTRQALATAIAAGTIQVLTGVSLITIIVFGLDALTAETIEGPILAAIVFGIMGSFEATGVIVRSIGKTGEAIASAERLKDIATGPISIRDPLSPALLPGDDTVRFDAVSFAYPDGARIIDHLDLTLAPGDHVAISGMSGAGKSTLLHLLLRLADPTKGAITIGGTDIRDVCQVELHARLALLSQDSPVFLDTVRANLTLARPGATDAELFAALAKARLTETIRALPLGLDTVIGETGATLSAGQARRLCLARTLLSPATILVLDEPTAGLDRDTELEFFSDLKAALSGRTVVMATHAHLPPELPLRRLELRDGAIDELAS</sequence>
<dbReference type="InterPro" id="IPR003439">
    <property type="entry name" value="ABC_transporter-like_ATP-bd"/>
</dbReference>
<proteinExistence type="inferred from homology"/>
<feature type="transmembrane region" description="Helical" evidence="8">
    <location>
        <begin position="34"/>
        <end position="59"/>
    </location>
</feature>
<evidence type="ECO:0000259" key="10">
    <source>
        <dbReference type="PROSITE" id="PS50929"/>
    </source>
</evidence>
<feature type="transmembrane region" description="Helical" evidence="8">
    <location>
        <begin position="130"/>
        <end position="156"/>
    </location>
</feature>
<evidence type="ECO:0000256" key="7">
    <source>
        <dbReference type="ARBA" id="ARBA00023136"/>
    </source>
</evidence>
<evidence type="ECO:0000256" key="3">
    <source>
        <dbReference type="ARBA" id="ARBA00022692"/>
    </source>
</evidence>
<comment type="subcellular location">
    <subcellularLocation>
        <location evidence="1">Cell membrane</location>
        <topology evidence="1">Multi-pass membrane protein</topology>
    </subcellularLocation>
</comment>
<dbReference type="GO" id="GO:0005524">
    <property type="term" value="F:ATP binding"/>
    <property type="evidence" value="ECO:0007669"/>
    <property type="project" value="UniProtKB-KW"/>
</dbReference>
<organism evidence="11 12">
    <name type="scientific">Pelagibacterium luteolum</name>
    <dbReference type="NCBI Taxonomy" id="440168"/>
    <lineage>
        <taxon>Bacteria</taxon>
        <taxon>Pseudomonadati</taxon>
        <taxon>Pseudomonadota</taxon>
        <taxon>Alphaproteobacteria</taxon>
        <taxon>Hyphomicrobiales</taxon>
        <taxon>Devosiaceae</taxon>
        <taxon>Pelagibacterium</taxon>
    </lineage>
</organism>
<dbReference type="Gene3D" id="3.40.50.300">
    <property type="entry name" value="P-loop containing nucleotide triphosphate hydrolases"/>
    <property type="match status" value="1"/>
</dbReference>
<dbReference type="InterPro" id="IPR036640">
    <property type="entry name" value="ABC1_TM_sf"/>
</dbReference>
<dbReference type="Pfam" id="PF00664">
    <property type="entry name" value="ABC_membrane"/>
    <property type="match status" value="1"/>
</dbReference>
<dbReference type="RefSeq" id="WP_090594609.1">
    <property type="nucleotide sequence ID" value="NZ_FNCS01000003.1"/>
</dbReference>
<evidence type="ECO:0000256" key="4">
    <source>
        <dbReference type="ARBA" id="ARBA00022741"/>
    </source>
</evidence>
<evidence type="ECO:0000256" key="5">
    <source>
        <dbReference type="ARBA" id="ARBA00022840"/>
    </source>
</evidence>
<dbReference type="GO" id="GO:0034775">
    <property type="term" value="P:glutathione transmembrane transport"/>
    <property type="evidence" value="ECO:0007669"/>
    <property type="project" value="InterPro"/>
</dbReference>
<keyword evidence="7 8" id="KW-0472">Membrane</keyword>
<dbReference type="EMBL" id="FNCS01000003">
    <property type="protein sequence ID" value="SDG52797.1"/>
    <property type="molecule type" value="Genomic_DNA"/>
</dbReference>
<dbReference type="Gene3D" id="1.20.1560.10">
    <property type="entry name" value="ABC transporter type 1, transmembrane domain"/>
    <property type="match status" value="1"/>
</dbReference>
<dbReference type="GO" id="GO:0005886">
    <property type="term" value="C:plasma membrane"/>
    <property type="evidence" value="ECO:0007669"/>
    <property type="project" value="UniProtKB-SubCell"/>
</dbReference>
<gene>
    <name evidence="11" type="ORF">SAMN04487974_103375</name>
</gene>
<evidence type="ECO:0000256" key="2">
    <source>
        <dbReference type="ARBA" id="ARBA00005417"/>
    </source>
</evidence>
<dbReference type="PROSITE" id="PS50929">
    <property type="entry name" value="ABC_TM1F"/>
    <property type="match status" value="1"/>
</dbReference>
<evidence type="ECO:0000313" key="11">
    <source>
        <dbReference type="EMBL" id="SDG52797.1"/>
    </source>
</evidence>
<keyword evidence="5 11" id="KW-0067">ATP-binding</keyword>
<dbReference type="SMART" id="SM00382">
    <property type="entry name" value="AAA"/>
    <property type="match status" value="1"/>
</dbReference>
<dbReference type="STRING" id="440168.SAMN04487974_103375"/>